<dbReference type="GO" id="GO:0060271">
    <property type="term" value="P:cilium assembly"/>
    <property type="evidence" value="ECO:0007669"/>
    <property type="project" value="TreeGrafter"/>
</dbReference>
<evidence type="ECO:0000313" key="4">
    <source>
        <dbReference type="Proteomes" id="UP000736164"/>
    </source>
</evidence>
<dbReference type="InterPro" id="IPR019412">
    <property type="entry name" value="IML2/TPR_39"/>
</dbReference>
<keyword evidence="4" id="KW-1185">Reference proteome</keyword>
<sequence>MAGPEQAQQQVDEGAEHLDDAELALQGINMLLNNGFRESDELFRKHRNHSPLMSFGASFVSFLPHTLALNALNDGVTAWRVCEVGILIRAGNCNNTEASLAHQRHQYPYGPRHLVPNTHPFPLNAMMTFEEEKMHMACEDLKTTEKLCESDDTGVIETIKNKIKRNTDSQRSTSSVVDRLQRQIIVADCQVYLAVLSFVKQELSAYIKGGWILRKAWKIYNKCYSDISLLQDSCQKRTSQGSLPSDQANDNTLSQEGLSAESLSRLKGSVSFGYGLFHLCISMVPPHLLKIINLLGFPGDRLQGLSSLMYASESKDMKAPLATLALLWYHTVVRPFFALDGTDTQAGLAEAKAILQKKEAVYPNSSLFMFFKGRVQRLECQINSALTSFHEALELASDQREIQHVCLYEIGWCSMIEMNFKDAYKSFERLKSESRWSQCYYAYLTGVCQGATGDLEGAKMVFKEVQKLFKRKNNQIEQFSLKKAERLRKMSPTKELCILAAIEVLYLWKALPNCSFSKLQHMSQALQEVNDPAYVGLKNLLLGAIHKCLGNTKDAIQSFQLAIRDELGRQSNSYVQPYSCYELGCIVLENPETTGKGRILLLQAKEEFSGYDFENRLHVRIHAALASLKEVVPQ</sequence>
<dbReference type="Gene3D" id="1.25.40.10">
    <property type="entry name" value="Tetratricopeptide repeat domain"/>
    <property type="match status" value="1"/>
</dbReference>
<gene>
    <name evidence="3" type="primary">Ttc39c</name>
    <name evidence="3" type="ORF">GTO95_0007978</name>
</gene>
<protein>
    <submittedName>
        <fullName evidence="3">TT39C protein</fullName>
    </submittedName>
</protein>
<evidence type="ECO:0000256" key="2">
    <source>
        <dbReference type="ARBA" id="ARBA00022803"/>
    </source>
</evidence>
<name>A0A8J7TJ34_ATRSP</name>
<keyword evidence="2" id="KW-0802">TPR repeat</keyword>
<comment type="similarity">
    <text evidence="1">Belongs to the TTC39 family.</text>
</comment>
<dbReference type="PANTHER" id="PTHR31859:SF1">
    <property type="entry name" value="TETRATRICOPEPTIDE REPEAT PROTEIN 39C"/>
    <property type="match status" value="1"/>
</dbReference>
<evidence type="ECO:0000256" key="1">
    <source>
        <dbReference type="ARBA" id="ARBA00006400"/>
    </source>
</evidence>
<dbReference type="PANTHER" id="PTHR31859">
    <property type="entry name" value="TETRATRICOPEPTIDE REPEAT PROTEIN 39 FAMILY MEMBER"/>
    <property type="match status" value="1"/>
</dbReference>
<dbReference type="InterPro" id="IPR011990">
    <property type="entry name" value="TPR-like_helical_dom_sf"/>
</dbReference>
<reference evidence="3" key="1">
    <citation type="journal article" date="2021" name="Cell">
        <title>Tracing the genetic footprints of vertebrate landing in non-teleost ray-finned fishes.</title>
        <authorList>
            <person name="Bi X."/>
            <person name="Wang K."/>
            <person name="Yang L."/>
            <person name="Pan H."/>
            <person name="Jiang H."/>
            <person name="Wei Q."/>
            <person name="Fang M."/>
            <person name="Yu H."/>
            <person name="Zhu C."/>
            <person name="Cai Y."/>
            <person name="He Y."/>
            <person name="Gan X."/>
            <person name="Zeng H."/>
            <person name="Yu D."/>
            <person name="Zhu Y."/>
            <person name="Jiang H."/>
            <person name="Qiu Q."/>
            <person name="Yang H."/>
            <person name="Zhang Y.E."/>
            <person name="Wang W."/>
            <person name="Zhu M."/>
            <person name="He S."/>
            <person name="Zhang G."/>
        </authorList>
    </citation>
    <scope>NUCLEOTIDE SEQUENCE</scope>
    <source>
        <strain evidence="3">Allg_001</strain>
    </source>
</reference>
<dbReference type="Proteomes" id="UP000736164">
    <property type="component" value="Unassembled WGS sequence"/>
</dbReference>
<proteinExistence type="inferred from homology"/>
<accession>A0A8J7TJ34</accession>
<dbReference type="GO" id="GO:0032474">
    <property type="term" value="P:otolith morphogenesis"/>
    <property type="evidence" value="ECO:0007669"/>
    <property type="project" value="TreeGrafter"/>
</dbReference>
<dbReference type="SUPFAM" id="SSF48452">
    <property type="entry name" value="TPR-like"/>
    <property type="match status" value="1"/>
</dbReference>
<dbReference type="EMBL" id="JAAWVO010075855">
    <property type="protein sequence ID" value="MBN3325522.1"/>
    <property type="molecule type" value="Genomic_DNA"/>
</dbReference>
<organism evidence="3 4">
    <name type="scientific">Atractosteus spatula</name>
    <name type="common">Alligator gar</name>
    <name type="synonym">Lepisosteus spatula</name>
    <dbReference type="NCBI Taxonomy" id="7917"/>
    <lineage>
        <taxon>Eukaryota</taxon>
        <taxon>Metazoa</taxon>
        <taxon>Chordata</taxon>
        <taxon>Craniata</taxon>
        <taxon>Vertebrata</taxon>
        <taxon>Euteleostomi</taxon>
        <taxon>Actinopterygii</taxon>
        <taxon>Neopterygii</taxon>
        <taxon>Holostei</taxon>
        <taxon>Semionotiformes</taxon>
        <taxon>Lepisosteidae</taxon>
        <taxon>Atractosteus</taxon>
    </lineage>
</organism>
<evidence type="ECO:0000313" key="3">
    <source>
        <dbReference type="EMBL" id="MBN3325522.1"/>
    </source>
</evidence>
<feature type="non-terminal residue" evidence="3">
    <location>
        <position position="1"/>
    </location>
</feature>
<dbReference type="Pfam" id="PF10300">
    <property type="entry name" value="Iml2-TPR_39"/>
    <property type="match status" value="2"/>
</dbReference>
<dbReference type="AlphaFoldDB" id="A0A8J7TJ34"/>
<comment type="caution">
    <text evidence="3">The sequence shown here is derived from an EMBL/GenBank/DDBJ whole genome shotgun (WGS) entry which is preliminary data.</text>
</comment>
<feature type="non-terminal residue" evidence="3">
    <location>
        <position position="634"/>
    </location>
</feature>